<reference evidence="3 4" key="1">
    <citation type="submission" date="2024-06" db="EMBL/GenBank/DDBJ databases">
        <title>The Natural Products Discovery Center: Release of the First 8490 Sequenced Strains for Exploring Actinobacteria Biosynthetic Diversity.</title>
        <authorList>
            <person name="Kalkreuter E."/>
            <person name="Kautsar S.A."/>
            <person name="Yang D."/>
            <person name="Bader C.D."/>
            <person name="Teijaro C.N."/>
            <person name="Fluegel L."/>
            <person name="Davis C.M."/>
            <person name="Simpson J.R."/>
            <person name="Lauterbach L."/>
            <person name="Steele A.D."/>
            <person name="Gui C."/>
            <person name="Meng S."/>
            <person name="Li G."/>
            <person name="Viehrig K."/>
            <person name="Ye F."/>
            <person name="Su P."/>
            <person name="Kiefer A.F."/>
            <person name="Nichols A."/>
            <person name="Cepeda A.J."/>
            <person name="Yan W."/>
            <person name="Fan B."/>
            <person name="Jiang Y."/>
            <person name="Adhikari A."/>
            <person name="Zheng C.-J."/>
            <person name="Schuster L."/>
            <person name="Cowan T.M."/>
            <person name="Smanski M.J."/>
            <person name="Chevrette M.G."/>
            <person name="De Carvalho L.P.S."/>
            <person name="Shen B."/>
        </authorList>
    </citation>
    <scope>NUCLEOTIDE SEQUENCE [LARGE SCALE GENOMIC DNA]</scope>
    <source>
        <strain evidence="3 4">NPDC050403</strain>
    </source>
</reference>
<evidence type="ECO:0000313" key="3">
    <source>
        <dbReference type="EMBL" id="MEV0708830.1"/>
    </source>
</evidence>
<accession>A0ABV3FU88</accession>
<feature type="transmembrane region" description="Helical" evidence="2">
    <location>
        <begin position="54"/>
        <end position="73"/>
    </location>
</feature>
<evidence type="ECO:0000313" key="4">
    <source>
        <dbReference type="Proteomes" id="UP001551695"/>
    </source>
</evidence>
<feature type="region of interest" description="Disordered" evidence="1">
    <location>
        <begin position="1"/>
        <end position="34"/>
    </location>
</feature>
<dbReference type="EMBL" id="JBFAKC010000006">
    <property type="protein sequence ID" value="MEV0708830.1"/>
    <property type="molecule type" value="Genomic_DNA"/>
</dbReference>
<sequence length="74" mass="7778">MGSGDDSSDDSGVSGGPPPADTPGGPPGRHAFDPSVESVWLGRTRPQRLGRPRLSTLLLIVAFVALFAMYLTLR</sequence>
<gene>
    <name evidence="3" type="ORF">AB0I48_14825</name>
</gene>
<comment type="caution">
    <text evidence="3">The sequence shown here is derived from an EMBL/GenBank/DDBJ whole genome shotgun (WGS) entry which is preliminary data.</text>
</comment>
<keyword evidence="2" id="KW-0812">Transmembrane</keyword>
<evidence type="ECO:0000256" key="2">
    <source>
        <dbReference type="SAM" id="Phobius"/>
    </source>
</evidence>
<proteinExistence type="predicted"/>
<keyword evidence="2" id="KW-1133">Transmembrane helix</keyword>
<dbReference type="Proteomes" id="UP001551695">
    <property type="component" value="Unassembled WGS sequence"/>
</dbReference>
<evidence type="ECO:0000256" key="1">
    <source>
        <dbReference type="SAM" id="MobiDB-lite"/>
    </source>
</evidence>
<feature type="compositionally biased region" description="Pro residues" evidence="1">
    <location>
        <begin position="16"/>
        <end position="26"/>
    </location>
</feature>
<organism evidence="3 4">
    <name type="scientific">Nocardia aurea</name>
    <dbReference type="NCBI Taxonomy" id="2144174"/>
    <lineage>
        <taxon>Bacteria</taxon>
        <taxon>Bacillati</taxon>
        <taxon>Actinomycetota</taxon>
        <taxon>Actinomycetes</taxon>
        <taxon>Mycobacteriales</taxon>
        <taxon>Nocardiaceae</taxon>
        <taxon>Nocardia</taxon>
    </lineage>
</organism>
<protein>
    <submittedName>
        <fullName evidence="3">Uncharacterized protein</fullName>
    </submittedName>
</protein>
<name>A0ABV3FU88_9NOCA</name>
<keyword evidence="2" id="KW-0472">Membrane</keyword>
<dbReference type="RefSeq" id="WP_109528279.1">
    <property type="nucleotide sequence ID" value="NZ_JBEXKW010000022.1"/>
</dbReference>
<keyword evidence="4" id="KW-1185">Reference proteome</keyword>